<evidence type="ECO:0000313" key="2">
    <source>
        <dbReference type="Proteomes" id="UP001321479"/>
    </source>
</evidence>
<dbReference type="Pfam" id="PF00400">
    <property type="entry name" value="WD40"/>
    <property type="match status" value="1"/>
</dbReference>
<organism evidence="1 2">
    <name type="scientific">Cotonvirus japonicus</name>
    <dbReference type="NCBI Taxonomy" id="2811091"/>
    <lineage>
        <taxon>Viruses</taxon>
        <taxon>Varidnaviria</taxon>
        <taxon>Bamfordvirae</taxon>
        <taxon>Nucleocytoviricota</taxon>
        <taxon>Megaviricetes</taxon>
        <taxon>Imitervirales</taxon>
        <taxon>Mimiviridae</taxon>
        <taxon>Megamimivirinae</taxon>
        <taxon>Cotonvirus</taxon>
        <taxon>Cotonvirus japonicum</taxon>
    </lineage>
</organism>
<dbReference type="EMBL" id="AP024483">
    <property type="protein sequence ID" value="BCS83551.1"/>
    <property type="molecule type" value="Genomic_DNA"/>
</dbReference>
<name>A0ABM7NTY1_9VIRU</name>
<dbReference type="PROSITE" id="PS50082">
    <property type="entry name" value="WD_REPEATS_2"/>
    <property type="match status" value="1"/>
</dbReference>
<dbReference type="GeneID" id="80558756"/>
<dbReference type="Gene3D" id="2.130.10.10">
    <property type="entry name" value="YVTN repeat-like/Quinoprotein amine dehydrogenase"/>
    <property type="match status" value="1"/>
</dbReference>
<reference evidence="1 2" key="1">
    <citation type="submission" date="2021-02" db="EMBL/GenBank/DDBJ databases">
        <title>Cotonvirus japonicus, which uses Golgi apparatus of host cells for its virion factory, phylogenetically links tailed tupanvirus and icosahedral mimivirus.</title>
        <authorList>
            <person name="Takahashi H."/>
            <person name="Fukaya S."/>
            <person name="Song C."/>
            <person name="Murata K."/>
            <person name="Takemura M."/>
        </authorList>
    </citation>
    <scope>NUCLEOTIDE SEQUENCE [LARGE SCALE GENOMIC DNA]</scope>
</reference>
<accession>A0ABM7NTY1</accession>
<dbReference type="InterPro" id="IPR001680">
    <property type="entry name" value="WD40_rpt"/>
</dbReference>
<dbReference type="SMART" id="SM00320">
    <property type="entry name" value="WD40"/>
    <property type="match status" value="1"/>
</dbReference>
<dbReference type="InterPro" id="IPR015943">
    <property type="entry name" value="WD40/YVTN_repeat-like_dom_sf"/>
</dbReference>
<keyword evidence="2" id="KW-1185">Reference proteome</keyword>
<sequence>MIYVVKKNHKIIKTLNENDFKFVDVYFSSNNNYICITYNNEFLLLEENYQNKYTIKNYFKSCDKFLCFSPCENYIMFTNKKNYVSRFNLKNETIQKKIVIHDKKIINCCYSYLGEMLVSADCDGSVKIWNSETYELIAQVDVQDYDKLRIHNNSLHLFLASKHSLLIKKINKLLH</sequence>
<dbReference type="Proteomes" id="UP001321479">
    <property type="component" value="Segment"/>
</dbReference>
<dbReference type="RefSeq" id="YP_010842159.1">
    <property type="nucleotide sequence ID" value="NC_079139.1"/>
</dbReference>
<dbReference type="SUPFAM" id="SSF50978">
    <property type="entry name" value="WD40 repeat-like"/>
    <property type="match status" value="1"/>
</dbReference>
<protein>
    <submittedName>
        <fullName evidence="1">Uncharacterized protein</fullName>
    </submittedName>
</protein>
<dbReference type="InterPro" id="IPR036322">
    <property type="entry name" value="WD40_repeat_dom_sf"/>
</dbReference>
<proteinExistence type="predicted"/>
<evidence type="ECO:0000313" key="1">
    <source>
        <dbReference type="EMBL" id="BCS83551.1"/>
    </source>
</evidence>